<organism evidence="2 3">
    <name type="scientific">Hydnum rufescens UP504</name>
    <dbReference type="NCBI Taxonomy" id="1448309"/>
    <lineage>
        <taxon>Eukaryota</taxon>
        <taxon>Fungi</taxon>
        <taxon>Dikarya</taxon>
        <taxon>Basidiomycota</taxon>
        <taxon>Agaricomycotina</taxon>
        <taxon>Agaricomycetes</taxon>
        <taxon>Cantharellales</taxon>
        <taxon>Hydnaceae</taxon>
        <taxon>Hydnum</taxon>
    </lineage>
</organism>
<evidence type="ECO:0000313" key="2">
    <source>
        <dbReference type="EMBL" id="KAF9509499.1"/>
    </source>
</evidence>
<comment type="caution">
    <text evidence="2">The sequence shown here is derived from an EMBL/GenBank/DDBJ whole genome shotgun (WGS) entry which is preliminary data.</text>
</comment>
<proteinExistence type="predicted"/>
<feature type="transmembrane region" description="Helical" evidence="1">
    <location>
        <begin position="14"/>
        <end position="30"/>
    </location>
</feature>
<sequence>MDQQVQIRIPPERYVLPAVGVSTGLVLGILRGSRMESLRFLAENAHRAPITVKGWYLYHKTKNYRMMFAGLKQGGKEALKFGAGGLLWVGFEEIATRGGLKKWQEICAGLGTSAVVAAIYRLPRRVAGRVLGLGVLGGGAMNVLRRVQSSLGGGSDD</sequence>
<keyword evidence="1" id="KW-0472">Membrane</keyword>
<keyword evidence="1" id="KW-0812">Transmembrane</keyword>
<keyword evidence="3" id="KW-1185">Reference proteome</keyword>
<accession>A0A9P6DSG1</accession>
<evidence type="ECO:0000256" key="1">
    <source>
        <dbReference type="SAM" id="Phobius"/>
    </source>
</evidence>
<dbReference type="PANTHER" id="PTHR37852:SF1">
    <property type="entry name" value="HIG1 DOMAIN-CONTAINING PROTEIN"/>
    <property type="match status" value="1"/>
</dbReference>
<name>A0A9P6DSG1_9AGAM</name>
<dbReference type="Proteomes" id="UP000886523">
    <property type="component" value="Unassembled WGS sequence"/>
</dbReference>
<evidence type="ECO:0000313" key="3">
    <source>
        <dbReference type="Proteomes" id="UP000886523"/>
    </source>
</evidence>
<dbReference type="EMBL" id="MU129034">
    <property type="protein sequence ID" value="KAF9509499.1"/>
    <property type="molecule type" value="Genomic_DNA"/>
</dbReference>
<gene>
    <name evidence="2" type="ORF">BS47DRAFT_1301400</name>
</gene>
<dbReference type="PANTHER" id="PTHR37852">
    <property type="entry name" value="YALI0B21208P"/>
    <property type="match status" value="1"/>
</dbReference>
<dbReference type="AlphaFoldDB" id="A0A9P6DSG1"/>
<protein>
    <submittedName>
        <fullName evidence="2">Uncharacterized protein</fullName>
    </submittedName>
</protein>
<dbReference type="OrthoDB" id="5584028at2759"/>
<reference evidence="2" key="1">
    <citation type="journal article" date="2020" name="Nat. Commun.">
        <title>Large-scale genome sequencing of mycorrhizal fungi provides insights into the early evolution of symbiotic traits.</title>
        <authorList>
            <person name="Miyauchi S."/>
            <person name="Kiss E."/>
            <person name="Kuo A."/>
            <person name="Drula E."/>
            <person name="Kohler A."/>
            <person name="Sanchez-Garcia M."/>
            <person name="Morin E."/>
            <person name="Andreopoulos B."/>
            <person name="Barry K.W."/>
            <person name="Bonito G."/>
            <person name="Buee M."/>
            <person name="Carver A."/>
            <person name="Chen C."/>
            <person name="Cichocki N."/>
            <person name="Clum A."/>
            <person name="Culley D."/>
            <person name="Crous P.W."/>
            <person name="Fauchery L."/>
            <person name="Girlanda M."/>
            <person name="Hayes R.D."/>
            <person name="Keri Z."/>
            <person name="LaButti K."/>
            <person name="Lipzen A."/>
            <person name="Lombard V."/>
            <person name="Magnuson J."/>
            <person name="Maillard F."/>
            <person name="Murat C."/>
            <person name="Nolan M."/>
            <person name="Ohm R.A."/>
            <person name="Pangilinan J."/>
            <person name="Pereira M.F."/>
            <person name="Perotto S."/>
            <person name="Peter M."/>
            <person name="Pfister S."/>
            <person name="Riley R."/>
            <person name="Sitrit Y."/>
            <person name="Stielow J.B."/>
            <person name="Szollosi G."/>
            <person name="Zifcakova L."/>
            <person name="Stursova M."/>
            <person name="Spatafora J.W."/>
            <person name="Tedersoo L."/>
            <person name="Vaario L.M."/>
            <person name="Yamada A."/>
            <person name="Yan M."/>
            <person name="Wang P."/>
            <person name="Xu J."/>
            <person name="Bruns T."/>
            <person name="Baldrian P."/>
            <person name="Vilgalys R."/>
            <person name="Dunand C."/>
            <person name="Henrissat B."/>
            <person name="Grigoriev I.V."/>
            <person name="Hibbett D."/>
            <person name="Nagy L.G."/>
            <person name="Martin F.M."/>
        </authorList>
    </citation>
    <scope>NUCLEOTIDE SEQUENCE</scope>
    <source>
        <strain evidence="2">UP504</strain>
    </source>
</reference>
<keyword evidence="1" id="KW-1133">Transmembrane helix</keyword>